<dbReference type="InterPro" id="IPR012094">
    <property type="entry name" value="tRNA_Ile_lys_synt"/>
</dbReference>
<keyword evidence="9" id="KW-1185">Reference proteome</keyword>
<feature type="domain" description="tRNA(Ile)-lysidine/2-thiocytidine synthase N-terminal" evidence="7">
    <location>
        <begin position="23"/>
        <end position="211"/>
    </location>
</feature>
<dbReference type="EC" id="6.3.4.19" evidence="1"/>
<dbReference type="PANTHER" id="PTHR43033:SF1">
    <property type="entry name" value="TRNA(ILE)-LYSIDINE SYNTHASE-RELATED"/>
    <property type="match status" value="1"/>
</dbReference>
<dbReference type="OrthoDB" id="434144at2759"/>
<dbReference type="SUPFAM" id="SSF52402">
    <property type="entry name" value="Adenine nucleotide alpha hydrolases-like"/>
    <property type="match status" value="1"/>
</dbReference>
<sequence>MALTLQTFRHELARCFNGTAPKKVLVALSGGVDSMCLTHLLSRALDHMEILAATIDHRYRPDSAREAAKVGSIVRRWAVSHRVRPLTYDKDPRFITNFEEMARELRYQNLRDICVAENIDTLFLAHNQDDCIETFLQRLLMNSTMYGLAGLVSETGLPVAPRAPSENIRVVRPLLRFAKRDIRRYCESQAVPWFEDASNADTRLTQRNKLRYMVNEYIPSVQETRPGTRVASRVLLLESMDRVRLYVAHCEKQRRCLEEAARAGGYHLNKKNATITCAVPAAALLTFEGDAVARWLYVTVQRISSSRHYHWSYAKFSRKAVPKLRGFLAGAASSTKFTYVNVVFFLEKLQEMVRFVLKKQPPIREDAINMAMADGKWVLFDRTWWIRACFGSDKLQQLSLMRYTSAMKGALLEAFPAHRRGRGSLNSRTGVVPVIVDNNSRIVALPTHNFYRDGISGECVMKGGASFCNAL</sequence>
<dbReference type="GO" id="GO:0008033">
    <property type="term" value="P:tRNA processing"/>
    <property type="evidence" value="ECO:0007669"/>
    <property type="project" value="UniProtKB-KW"/>
</dbReference>
<dbReference type="Pfam" id="PF01171">
    <property type="entry name" value="ATP_bind_3"/>
    <property type="match status" value="1"/>
</dbReference>
<dbReference type="InterPro" id="IPR012795">
    <property type="entry name" value="tRNA_Ile_lys_synt_N"/>
</dbReference>
<dbReference type="EMBL" id="ML004441">
    <property type="protein sequence ID" value="RKP31501.1"/>
    <property type="molecule type" value="Genomic_DNA"/>
</dbReference>
<dbReference type="CDD" id="cd01992">
    <property type="entry name" value="TilS_N"/>
    <property type="match status" value="1"/>
</dbReference>
<evidence type="ECO:0000256" key="5">
    <source>
        <dbReference type="ARBA" id="ARBA00022840"/>
    </source>
</evidence>
<dbReference type="InterPro" id="IPR014729">
    <property type="entry name" value="Rossmann-like_a/b/a_fold"/>
</dbReference>
<evidence type="ECO:0000256" key="3">
    <source>
        <dbReference type="ARBA" id="ARBA00022694"/>
    </source>
</evidence>
<reference evidence="9" key="1">
    <citation type="journal article" date="2018" name="Nat. Microbiol.">
        <title>Leveraging single-cell genomics to expand the fungal tree of life.</title>
        <authorList>
            <person name="Ahrendt S.R."/>
            <person name="Quandt C.A."/>
            <person name="Ciobanu D."/>
            <person name="Clum A."/>
            <person name="Salamov A."/>
            <person name="Andreopoulos B."/>
            <person name="Cheng J.F."/>
            <person name="Woyke T."/>
            <person name="Pelin A."/>
            <person name="Henrissat B."/>
            <person name="Reynolds N.K."/>
            <person name="Benny G.L."/>
            <person name="Smith M.E."/>
            <person name="James T.Y."/>
            <person name="Grigoriev I.V."/>
        </authorList>
    </citation>
    <scope>NUCLEOTIDE SEQUENCE [LARGE SCALE GENOMIC DNA]</scope>
    <source>
        <strain evidence="9">Baker2002</strain>
    </source>
</reference>
<evidence type="ECO:0000313" key="8">
    <source>
        <dbReference type="EMBL" id="RKP31501.1"/>
    </source>
</evidence>
<evidence type="ECO:0000256" key="1">
    <source>
        <dbReference type="ARBA" id="ARBA00013267"/>
    </source>
</evidence>
<name>A0A4P9ZGW0_9ASCO</name>
<keyword evidence="3" id="KW-0819">tRNA processing</keyword>
<dbReference type="AlphaFoldDB" id="A0A4P9ZGW0"/>
<evidence type="ECO:0000313" key="9">
    <source>
        <dbReference type="Proteomes" id="UP000268321"/>
    </source>
</evidence>
<keyword evidence="5" id="KW-0067">ATP-binding</keyword>
<dbReference type="GO" id="GO:0005524">
    <property type="term" value="F:ATP binding"/>
    <property type="evidence" value="ECO:0007669"/>
    <property type="project" value="UniProtKB-KW"/>
</dbReference>
<evidence type="ECO:0000259" key="7">
    <source>
        <dbReference type="Pfam" id="PF01171"/>
    </source>
</evidence>
<dbReference type="Gene3D" id="3.40.50.620">
    <property type="entry name" value="HUPs"/>
    <property type="match status" value="1"/>
</dbReference>
<evidence type="ECO:0000256" key="2">
    <source>
        <dbReference type="ARBA" id="ARBA00022598"/>
    </source>
</evidence>
<gene>
    <name evidence="8" type="ORF">METBISCDRAFT_26578</name>
</gene>
<proteinExistence type="inferred from homology"/>
<evidence type="ECO:0000256" key="4">
    <source>
        <dbReference type="ARBA" id="ARBA00022741"/>
    </source>
</evidence>
<organism evidence="8 9">
    <name type="scientific">Metschnikowia bicuspidata</name>
    <dbReference type="NCBI Taxonomy" id="27322"/>
    <lineage>
        <taxon>Eukaryota</taxon>
        <taxon>Fungi</taxon>
        <taxon>Dikarya</taxon>
        <taxon>Ascomycota</taxon>
        <taxon>Saccharomycotina</taxon>
        <taxon>Pichiomycetes</taxon>
        <taxon>Metschnikowiaceae</taxon>
        <taxon>Metschnikowia</taxon>
    </lineage>
</organism>
<dbReference type="InterPro" id="IPR011063">
    <property type="entry name" value="TilS/TtcA_N"/>
</dbReference>
<dbReference type="HAMAP" id="MF_01161">
    <property type="entry name" value="tRNA_Ile_lys_synt"/>
    <property type="match status" value="1"/>
</dbReference>
<dbReference type="PANTHER" id="PTHR43033">
    <property type="entry name" value="TRNA(ILE)-LYSIDINE SYNTHASE-RELATED"/>
    <property type="match status" value="1"/>
</dbReference>
<keyword evidence="2" id="KW-0436">Ligase</keyword>
<dbReference type="GO" id="GO:0032267">
    <property type="term" value="F:tRNA(Ile)-lysidine synthase activity"/>
    <property type="evidence" value="ECO:0007669"/>
    <property type="project" value="UniProtKB-EC"/>
</dbReference>
<keyword evidence="4" id="KW-0547">Nucleotide-binding</keyword>
<dbReference type="NCBIfam" id="TIGR02432">
    <property type="entry name" value="lysidine_TilS_N"/>
    <property type="match status" value="1"/>
</dbReference>
<accession>A0A4P9ZGW0</accession>
<comment type="catalytic activity">
    <reaction evidence="6">
        <text>cytidine(34) in tRNA(Ile2) + L-lysine + ATP = lysidine(34) in tRNA(Ile2) + AMP + diphosphate + H(+)</text>
        <dbReference type="Rhea" id="RHEA:43744"/>
        <dbReference type="Rhea" id="RHEA-COMP:10625"/>
        <dbReference type="Rhea" id="RHEA-COMP:10670"/>
        <dbReference type="ChEBI" id="CHEBI:15378"/>
        <dbReference type="ChEBI" id="CHEBI:30616"/>
        <dbReference type="ChEBI" id="CHEBI:32551"/>
        <dbReference type="ChEBI" id="CHEBI:33019"/>
        <dbReference type="ChEBI" id="CHEBI:82748"/>
        <dbReference type="ChEBI" id="CHEBI:83665"/>
        <dbReference type="ChEBI" id="CHEBI:456215"/>
        <dbReference type="EC" id="6.3.4.19"/>
    </reaction>
</comment>
<evidence type="ECO:0000256" key="6">
    <source>
        <dbReference type="ARBA" id="ARBA00048539"/>
    </source>
</evidence>
<protein>
    <recommendedName>
        <fullName evidence="1">tRNA(Ile)-lysidine synthetase</fullName>
        <ecNumber evidence="1">6.3.4.19</ecNumber>
    </recommendedName>
</protein>
<dbReference type="Proteomes" id="UP000268321">
    <property type="component" value="Unassembled WGS sequence"/>
</dbReference>